<evidence type="ECO:0000256" key="14">
    <source>
        <dbReference type="ARBA" id="ARBA00023136"/>
    </source>
</evidence>
<dbReference type="FunFam" id="3.30.200.20:FF:000178">
    <property type="entry name" value="serine/threonine-protein kinase PBS1-like"/>
    <property type="match status" value="1"/>
</dbReference>
<keyword evidence="13 21" id="KW-1133">Transmembrane helix</keyword>
<dbReference type="Gene3D" id="1.10.510.10">
    <property type="entry name" value="Transferase(Phosphotransferase) domain 1"/>
    <property type="match status" value="3"/>
</dbReference>
<dbReference type="PANTHER" id="PTHR47976">
    <property type="entry name" value="G-TYPE LECTIN S-RECEPTOR-LIKE SERINE/THREONINE-PROTEIN KINASE SD2-5"/>
    <property type="match status" value="1"/>
</dbReference>
<keyword evidence="7 21" id="KW-0812">Transmembrane</keyword>
<evidence type="ECO:0000256" key="16">
    <source>
        <dbReference type="ARBA" id="ARBA00023170"/>
    </source>
</evidence>
<keyword evidence="5" id="KW-0597">Phosphoprotein</keyword>
<dbReference type="CDD" id="cd00028">
    <property type="entry name" value="B_lectin"/>
    <property type="match status" value="2"/>
</dbReference>
<evidence type="ECO:0000313" key="26">
    <source>
        <dbReference type="EMBL" id="KAJ9554553.1"/>
    </source>
</evidence>
<dbReference type="FunFam" id="2.90.10.10:FF:000039">
    <property type="entry name" value="G-type lectin S-receptor-like serine/threonine-protein kinase SD2-5"/>
    <property type="match status" value="2"/>
</dbReference>
<dbReference type="InterPro" id="IPR036426">
    <property type="entry name" value="Bulb-type_lectin_dom_sf"/>
</dbReference>
<feature type="transmembrane region" description="Helical" evidence="21">
    <location>
        <begin position="1219"/>
        <end position="1242"/>
    </location>
</feature>
<feature type="domain" description="Protein kinase" evidence="23">
    <location>
        <begin position="1276"/>
        <end position="1524"/>
    </location>
</feature>
<evidence type="ECO:0000256" key="19">
    <source>
        <dbReference type="ARBA" id="ARBA00048679"/>
    </source>
</evidence>
<evidence type="ECO:0000256" key="5">
    <source>
        <dbReference type="ARBA" id="ARBA00022553"/>
    </source>
</evidence>
<evidence type="ECO:0000256" key="22">
    <source>
        <dbReference type="SAM" id="SignalP"/>
    </source>
</evidence>
<dbReference type="FunFam" id="1.10.510.10:FF:000248">
    <property type="entry name" value="S-receptor-like kinase 5"/>
    <property type="match status" value="1"/>
</dbReference>
<dbReference type="PANTHER" id="PTHR47976:SF30">
    <property type="entry name" value="RECEPTOR-LIKE SERINE_THREONINE-PROTEIN KINASE"/>
    <property type="match status" value="1"/>
</dbReference>
<keyword evidence="4" id="KW-0245">EGF-like domain</keyword>
<dbReference type="FunFam" id="1.10.510.10:FF:001023">
    <property type="entry name" value="Os07g0541700 protein"/>
    <property type="match status" value="1"/>
</dbReference>
<keyword evidence="11" id="KW-0418">Kinase</keyword>
<dbReference type="Gene3D" id="2.90.10.30">
    <property type="match status" value="2"/>
</dbReference>
<comment type="catalytic activity">
    <reaction evidence="18">
        <text>L-threonyl-[protein] + ATP = O-phospho-L-threonyl-[protein] + ADP + H(+)</text>
        <dbReference type="Rhea" id="RHEA:46608"/>
        <dbReference type="Rhea" id="RHEA-COMP:11060"/>
        <dbReference type="Rhea" id="RHEA-COMP:11605"/>
        <dbReference type="ChEBI" id="CHEBI:15378"/>
        <dbReference type="ChEBI" id="CHEBI:30013"/>
        <dbReference type="ChEBI" id="CHEBI:30616"/>
        <dbReference type="ChEBI" id="CHEBI:61977"/>
        <dbReference type="ChEBI" id="CHEBI:456216"/>
        <dbReference type="EC" id="2.7.11.1"/>
    </reaction>
</comment>
<dbReference type="InterPro" id="IPR011009">
    <property type="entry name" value="Kinase-like_dom_sf"/>
</dbReference>
<dbReference type="InterPro" id="IPR008271">
    <property type="entry name" value="Ser/Thr_kinase_AS"/>
</dbReference>
<evidence type="ECO:0000259" key="25">
    <source>
        <dbReference type="PROSITE" id="PS50948"/>
    </source>
</evidence>
<keyword evidence="9" id="KW-0430">Lectin</keyword>
<proteinExistence type="predicted"/>
<feature type="domain" description="Apple" evidence="25">
    <location>
        <begin position="1108"/>
        <end position="1188"/>
    </location>
</feature>
<dbReference type="Pfam" id="PF08276">
    <property type="entry name" value="PAN_2"/>
    <property type="match status" value="2"/>
</dbReference>
<keyword evidence="16" id="KW-0675">Receptor</keyword>
<accession>A0AA38TCQ0</accession>
<protein>
    <recommendedName>
        <fullName evidence="2">non-specific serine/threonine protein kinase</fullName>
        <ecNumber evidence="2">2.7.11.1</ecNumber>
    </recommendedName>
</protein>
<dbReference type="Pfam" id="PF00069">
    <property type="entry name" value="Pkinase"/>
    <property type="match status" value="2"/>
</dbReference>
<dbReference type="GO" id="GO:0005524">
    <property type="term" value="F:ATP binding"/>
    <property type="evidence" value="ECO:0007669"/>
    <property type="project" value="UniProtKB-UniRule"/>
</dbReference>
<feature type="domain" description="Bulb-type lectin" evidence="24">
    <location>
        <begin position="791"/>
        <end position="921"/>
    </location>
</feature>
<evidence type="ECO:0000256" key="20">
    <source>
        <dbReference type="PROSITE-ProRule" id="PRU10141"/>
    </source>
</evidence>
<feature type="domain" description="Protein kinase" evidence="23">
    <location>
        <begin position="451"/>
        <end position="735"/>
    </location>
</feature>
<evidence type="ECO:0000256" key="9">
    <source>
        <dbReference type="ARBA" id="ARBA00022734"/>
    </source>
</evidence>
<keyword evidence="10 20" id="KW-0547">Nucleotide-binding</keyword>
<evidence type="ECO:0000256" key="17">
    <source>
        <dbReference type="ARBA" id="ARBA00023180"/>
    </source>
</evidence>
<keyword evidence="12 20" id="KW-0067">ATP-binding</keyword>
<dbReference type="PROSITE" id="PS00107">
    <property type="entry name" value="PROTEIN_KINASE_ATP"/>
    <property type="match status" value="1"/>
</dbReference>
<keyword evidence="3" id="KW-0723">Serine/threonine-protein kinase</keyword>
<dbReference type="FunFam" id="2.90.10.30:FF:000003">
    <property type="entry name" value="Os04g0303100 protein"/>
    <property type="match status" value="2"/>
</dbReference>
<evidence type="ECO:0000259" key="23">
    <source>
        <dbReference type="PROSITE" id="PS50011"/>
    </source>
</evidence>
<dbReference type="InterPro" id="IPR003609">
    <property type="entry name" value="Pan_app"/>
</dbReference>
<dbReference type="Proteomes" id="UP001172457">
    <property type="component" value="Chromosome 4"/>
</dbReference>
<dbReference type="SUPFAM" id="SSF56112">
    <property type="entry name" value="Protein kinase-like (PK-like)"/>
    <property type="match status" value="2"/>
</dbReference>
<evidence type="ECO:0000256" key="21">
    <source>
        <dbReference type="SAM" id="Phobius"/>
    </source>
</evidence>
<evidence type="ECO:0000256" key="2">
    <source>
        <dbReference type="ARBA" id="ARBA00012513"/>
    </source>
</evidence>
<feature type="signal peptide" evidence="22">
    <location>
        <begin position="1"/>
        <end position="20"/>
    </location>
</feature>
<evidence type="ECO:0000256" key="4">
    <source>
        <dbReference type="ARBA" id="ARBA00022536"/>
    </source>
</evidence>
<evidence type="ECO:0000256" key="12">
    <source>
        <dbReference type="ARBA" id="ARBA00022840"/>
    </source>
</evidence>
<feature type="domain" description="Apple" evidence="25">
    <location>
        <begin position="341"/>
        <end position="421"/>
    </location>
</feature>
<evidence type="ECO:0000256" key="7">
    <source>
        <dbReference type="ARBA" id="ARBA00022692"/>
    </source>
</evidence>
<evidence type="ECO:0000256" key="13">
    <source>
        <dbReference type="ARBA" id="ARBA00022989"/>
    </source>
</evidence>
<keyword evidence="17" id="KW-0325">Glycoprotein</keyword>
<comment type="caution">
    <text evidence="26">The sequence shown here is derived from an EMBL/GenBank/DDBJ whole genome shotgun (WGS) entry which is preliminary data.</text>
</comment>
<evidence type="ECO:0000313" key="27">
    <source>
        <dbReference type="Proteomes" id="UP001172457"/>
    </source>
</evidence>
<comment type="subcellular location">
    <subcellularLocation>
        <location evidence="1">Membrane</location>
        <topology evidence="1">Single-pass type I membrane protein</topology>
    </subcellularLocation>
</comment>
<dbReference type="PROSITE" id="PS50011">
    <property type="entry name" value="PROTEIN_KINASE_DOM"/>
    <property type="match status" value="2"/>
</dbReference>
<dbReference type="InterPro" id="IPR017441">
    <property type="entry name" value="Protein_kinase_ATP_BS"/>
</dbReference>
<dbReference type="SMART" id="SM00108">
    <property type="entry name" value="B_lectin"/>
    <property type="match status" value="2"/>
</dbReference>
<feature type="binding site" evidence="20">
    <location>
        <position position="1304"/>
    </location>
    <ligand>
        <name>ATP</name>
        <dbReference type="ChEBI" id="CHEBI:30616"/>
    </ligand>
</feature>
<evidence type="ECO:0000256" key="11">
    <source>
        <dbReference type="ARBA" id="ARBA00022777"/>
    </source>
</evidence>
<reference evidence="26" key="1">
    <citation type="submission" date="2023-03" db="EMBL/GenBank/DDBJ databases">
        <title>Chromosome-scale reference genome and RAD-based genetic map of yellow starthistle (Centaurea solstitialis) reveal putative structural variation and QTLs associated with invader traits.</title>
        <authorList>
            <person name="Reatini B."/>
            <person name="Cang F.A."/>
            <person name="Jiang Q."/>
            <person name="Mckibben M.T.W."/>
            <person name="Barker M.S."/>
            <person name="Rieseberg L.H."/>
            <person name="Dlugosch K.M."/>
        </authorList>
    </citation>
    <scope>NUCLEOTIDE SEQUENCE</scope>
    <source>
        <strain evidence="26">CAN-66</strain>
        <tissue evidence="26">Leaf</tissue>
    </source>
</reference>
<evidence type="ECO:0000256" key="10">
    <source>
        <dbReference type="ARBA" id="ARBA00022741"/>
    </source>
</evidence>
<feature type="chain" id="PRO_5041452796" description="non-specific serine/threonine protein kinase" evidence="22">
    <location>
        <begin position="21"/>
        <end position="1562"/>
    </location>
</feature>
<dbReference type="InterPro" id="IPR051343">
    <property type="entry name" value="G-type_lectin_kinases/EP1-like"/>
</dbReference>
<feature type="domain" description="Bulb-type lectin" evidence="24">
    <location>
        <begin position="58"/>
        <end position="169"/>
    </location>
</feature>
<dbReference type="PROSITE" id="PS00108">
    <property type="entry name" value="PROTEIN_KINASE_ST"/>
    <property type="match status" value="2"/>
</dbReference>
<dbReference type="CDD" id="cd01098">
    <property type="entry name" value="PAN_AP_plant"/>
    <property type="match status" value="2"/>
</dbReference>
<sequence length="1562" mass="174627">MTTPWILISSFWFLIYSAIALSVYPSANLSTTWIAHPNASNSMPSIYDSSIFIPVLTKDMNQQGQYFVCGFFCNGTCTSYIFSIFIIPYEWLFFRPSPVIWSANEDHPIKEGATLNLTAAGELVLQDVDGTKVWTTNTTGKSVAGMKLTHTGNLVLFDAHNSVVWQSFDHPKDCLLPGQMLLEGQKLISSVSSTNWTKGQYFLQVTHEGLFAYIESNPPQLYYRIFEIDFASNRLHLRFLNGDFSLFSTSKRLEYFGLPRSSLAQYIKLMPDGHLQLFQWQDGWRSVDLITSADCLYPLACGRNAVCSANQQCSCPGIDYFIPLNNRQPNLGCSEITPVTCNATQDQDFILLENIDYSTFTANLEMVSIEACKRECLNNCSCKAALFRYYPNAMSGNCSLPSDLFTLTSVDSGQLSYNVSAFIKVQNVTSPQTPRRKTRVATVLRPTIASIVVLMVVVSGVIKFILHKQKRNAEMEEEYLDQGPAQVKKSFLAEVESIGSIHHVNLVTLKGFCALKSQPLLVYEFMSNGSLDQWIYHGHREHVLEWACRKKIILHIAKGLAYLHEECRQKIIHLDIKPQNILLDCDFNAKIADFGLSKLVDRNQTQVMTNRGGTPGYLAPEWLSSVVTEKVDVYSYGIVLLEVLCGRKNFDISQPEESRHLLALFQTSLEEGKLLDIIDNHSEDMQAHGQEVVEMMNVASWCLQADFTRRPSMSSVVKVFEGVTQVESNLNYSFIDPRTTVSDEIVLTQLPHSLLSEPSTYGTPFPDHLPFDYPTANLSTTWTNNESAPHSVNFTDGSTVRAILLRGTFGHKFACGFFCNGTCTSYLFAIFIVQTNSVSYIVAPAIAFPQVVWSANRDYPVGIGATLNLTAAGELVLRDADGSTVWTTNTTGKSVVGMNLTDVGNLVLFDADGKVVWQSFDYPTDSLVLGQRLFQGQKLIPSVSSTNWTTQKGMYSLQVTREDLLASVESNPPQIYNGLVTGANPNKERSYVRFLNGSLSYFIVSTEPSQPDRFIPIPQGSSVQYMRLMPDGHLKVFDWQNGWIVLDDVLTGILGDCGYPLACGRNALCSGNQQCSCPISTSPRREYFRPINDLQPELGCSEITPISCNSTQDHDFIAMTNVEYVTFASDMKTVDTEACKQACMNNCSCKAAIFHYGSNSSSGDCYLPSELFTITSIDPDVIHYNSSAFLKVQNVRPPPPSTSQGPGRLPKRTNRVATVLGSTIGSIVLLLFVVIGFVMLIIRKRKMKAEMEEEYLDQVPGMPTRFSYEELKTATEDFCKKLGQGGFGSVYEGTLKDGSKIAVKCLEGLAQVKKSFLAEVESIGSIHHVNLVRLRGFCAWKSQRLLVYEFMSNGSLDQWIYQGDRKHVLEWECRKKVVHDIAKGLAYLHEDCRQKIIHLDIKPQNILLDSDFNAKVSDFGLSKLIDRNQAEVITTMRGTPGYLAPEWKNFDRSQPEESWHLLGVFQKGWEQGNLLDMVDKYSDDMQAHGAEVVEMMKVASWCLQNDFTKRPSMSSVVKVLEGVMTVESNLDYNFSHPSTQKTSIGHEKDFTPLLPSVLSGPR</sequence>
<gene>
    <name evidence="26" type="ORF">OSB04_018598</name>
</gene>
<dbReference type="InterPro" id="IPR001480">
    <property type="entry name" value="Bulb-type_lectin_dom"/>
</dbReference>
<dbReference type="GO" id="GO:0030246">
    <property type="term" value="F:carbohydrate binding"/>
    <property type="evidence" value="ECO:0007669"/>
    <property type="project" value="UniProtKB-KW"/>
</dbReference>
<dbReference type="GO" id="GO:0016020">
    <property type="term" value="C:membrane"/>
    <property type="evidence" value="ECO:0007669"/>
    <property type="project" value="UniProtKB-SubCell"/>
</dbReference>
<keyword evidence="15" id="KW-1015">Disulfide bond</keyword>
<evidence type="ECO:0000256" key="6">
    <source>
        <dbReference type="ARBA" id="ARBA00022679"/>
    </source>
</evidence>
<keyword evidence="6" id="KW-0808">Transferase</keyword>
<evidence type="ECO:0000256" key="18">
    <source>
        <dbReference type="ARBA" id="ARBA00047899"/>
    </source>
</evidence>
<evidence type="ECO:0000256" key="15">
    <source>
        <dbReference type="ARBA" id="ARBA00023157"/>
    </source>
</evidence>
<keyword evidence="27" id="KW-1185">Reference proteome</keyword>
<dbReference type="Gene3D" id="3.30.200.20">
    <property type="entry name" value="Phosphorylase Kinase, domain 1"/>
    <property type="match status" value="2"/>
</dbReference>
<dbReference type="EC" id="2.7.11.1" evidence="2"/>
<dbReference type="InterPro" id="IPR000719">
    <property type="entry name" value="Prot_kinase_dom"/>
</dbReference>
<evidence type="ECO:0000259" key="24">
    <source>
        <dbReference type="PROSITE" id="PS50927"/>
    </source>
</evidence>
<evidence type="ECO:0000256" key="3">
    <source>
        <dbReference type="ARBA" id="ARBA00022527"/>
    </source>
</evidence>
<keyword evidence="8 22" id="KW-0732">Signal</keyword>
<dbReference type="SMART" id="SM00220">
    <property type="entry name" value="S_TKc"/>
    <property type="match status" value="2"/>
</dbReference>
<dbReference type="Pfam" id="PF01453">
    <property type="entry name" value="B_lectin"/>
    <property type="match status" value="2"/>
</dbReference>
<dbReference type="PROSITE" id="PS50927">
    <property type="entry name" value="BULB_LECTIN"/>
    <property type="match status" value="2"/>
</dbReference>
<name>A0AA38TCQ0_9ASTR</name>
<dbReference type="SMART" id="SM00473">
    <property type="entry name" value="PAN_AP"/>
    <property type="match status" value="2"/>
</dbReference>
<dbReference type="SUPFAM" id="SSF51110">
    <property type="entry name" value="alpha-D-mannose-specific plant lectins"/>
    <property type="match status" value="2"/>
</dbReference>
<organism evidence="26 27">
    <name type="scientific">Centaurea solstitialis</name>
    <name type="common">yellow star-thistle</name>
    <dbReference type="NCBI Taxonomy" id="347529"/>
    <lineage>
        <taxon>Eukaryota</taxon>
        <taxon>Viridiplantae</taxon>
        <taxon>Streptophyta</taxon>
        <taxon>Embryophyta</taxon>
        <taxon>Tracheophyta</taxon>
        <taxon>Spermatophyta</taxon>
        <taxon>Magnoliopsida</taxon>
        <taxon>eudicotyledons</taxon>
        <taxon>Gunneridae</taxon>
        <taxon>Pentapetalae</taxon>
        <taxon>asterids</taxon>
        <taxon>campanulids</taxon>
        <taxon>Asterales</taxon>
        <taxon>Asteraceae</taxon>
        <taxon>Carduoideae</taxon>
        <taxon>Cardueae</taxon>
        <taxon>Centaureinae</taxon>
        <taxon>Centaurea</taxon>
    </lineage>
</organism>
<keyword evidence="14 21" id="KW-0472">Membrane</keyword>
<dbReference type="PROSITE" id="PS50948">
    <property type="entry name" value="PAN"/>
    <property type="match status" value="2"/>
</dbReference>
<dbReference type="GO" id="GO:0004674">
    <property type="term" value="F:protein serine/threonine kinase activity"/>
    <property type="evidence" value="ECO:0007669"/>
    <property type="project" value="UniProtKB-KW"/>
</dbReference>
<evidence type="ECO:0000256" key="1">
    <source>
        <dbReference type="ARBA" id="ARBA00004479"/>
    </source>
</evidence>
<dbReference type="EMBL" id="JARYMX010000004">
    <property type="protein sequence ID" value="KAJ9554553.1"/>
    <property type="molecule type" value="Genomic_DNA"/>
</dbReference>
<evidence type="ECO:0000256" key="8">
    <source>
        <dbReference type="ARBA" id="ARBA00022729"/>
    </source>
</evidence>
<comment type="catalytic activity">
    <reaction evidence="19">
        <text>L-seryl-[protein] + ATP = O-phospho-L-seryl-[protein] + ADP + H(+)</text>
        <dbReference type="Rhea" id="RHEA:17989"/>
        <dbReference type="Rhea" id="RHEA-COMP:9863"/>
        <dbReference type="Rhea" id="RHEA-COMP:11604"/>
        <dbReference type="ChEBI" id="CHEBI:15378"/>
        <dbReference type="ChEBI" id="CHEBI:29999"/>
        <dbReference type="ChEBI" id="CHEBI:30616"/>
        <dbReference type="ChEBI" id="CHEBI:83421"/>
        <dbReference type="ChEBI" id="CHEBI:456216"/>
        <dbReference type="EC" id="2.7.11.1"/>
    </reaction>
</comment>